<name>A0A699I224_TANCI</name>
<reference evidence="2" key="1">
    <citation type="journal article" date="2019" name="Sci. Rep.">
        <title>Draft genome of Tanacetum cinerariifolium, the natural source of mosquito coil.</title>
        <authorList>
            <person name="Yamashiro T."/>
            <person name="Shiraishi A."/>
            <person name="Satake H."/>
            <person name="Nakayama K."/>
        </authorList>
    </citation>
    <scope>NUCLEOTIDE SEQUENCE</scope>
</reference>
<evidence type="ECO:0000313" key="2">
    <source>
        <dbReference type="EMBL" id="GEZ11183.1"/>
    </source>
</evidence>
<dbReference type="AlphaFoldDB" id="A0A699I224"/>
<feature type="region of interest" description="Disordered" evidence="1">
    <location>
        <begin position="21"/>
        <end position="87"/>
    </location>
</feature>
<organism evidence="2">
    <name type="scientific">Tanacetum cinerariifolium</name>
    <name type="common">Dalmatian daisy</name>
    <name type="synonym">Chrysanthemum cinerariifolium</name>
    <dbReference type="NCBI Taxonomy" id="118510"/>
    <lineage>
        <taxon>Eukaryota</taxon>
        <taxon>Viridiplantae</taxon>
        <taxon>Streptophyta</taxon>
        <taxon>Embryophyta</taxon>
        <taxon>Tracheophyta</taxon>
        <taxon>Spermatophyta</taxon>
        <taxon>Magnoliopsida</taxon>
        <taxon>eudicotyledons</taxon>
        <taxon>Gunneridae</taxon>
        <taxon>Pentapetalae</taxon>
        <taxon>asterids</taxon>
        <taxon>campanulids</taxon>
        <taxon>Asterales</taxon>
        <taxon>Asteraceae</taxon>
        <taxon>Asteroideae</taxon>
        <taxon>Anthemideae</taxon>
        <taxon>Anthemidinae</taxon>
        <taxon>Tanacetum</taxon>
    </lineage>
</organism>
<evidence type="ECO:0000256" key="1">
    <source>
        <dbReference type="SAM" id="MobiDB-lite"/>
    </source>
</evidence>
<accession>A0A699I224</accession>
<comment type="caution">
    <text evidence="2">The sequence shown here is derived from an EMBL/GenBank/DDBJ whole genome shotgun (WGS) entry which is preliminary data.</text>
</comment>
<feature type="compositionally biased region" description="Polar residues" evidence="1">
    <location>
        <begin position="72"/>
        <end position="82"/>
    </location>
</feature>
<dbReference type="EMBL" id="BKCJ010242020">
    <property type="protein sequence ID" value="GEZ11183.1"/>
    <property type="molecule type" value="Genomic_DNA"/>
</dbReference>
<gene>
    <name evidence="2" type="ORF">Tci_483156</name>
</gene>
<proteinExistence type="predicted"/>
<sequence length="117" mass="12590">MRIKRIEILKATSNIDETVMKHIESQPTPSPTQPSAGDQPFLTESFSDHDSSEDPRVDLEGTSGSEEDQVNLPHNSPLSGGHTSDRAEGSLNLEALSALCTNLSNRVLALETVGNGY</sequence>
<protein>
    <submittedName>
        <fullName evidence="2">Uncharacterized protein</fullName>
    </submittedName>
</protein>
<feature type="compositionally biased region" description="Basic and acidic residues" evidence="1">
    <location>
        <begin position="46"/>
        <end position="59"/>
    </location>
</feature>